<evidence type="ECO:0000313" key="2">
    <source>
        <dbReference type="Proteomes" id="UP001151760"/>
    </source>
</evidence>
<proteinExistence type="predicted"/>
<dbReference type="InterPro" id="IPR043502">
    <property type="entry name" value="DNA/RNA_pol_sf"/>
</dbReference>
<reference evidence="1" key="1">
    <citation type="journal article" date="2022" name="Int. J. Mol. Sci.">
        <title>Draft Genome of Tanacetum Coccineum: Genomic Comparison of Closely Related Tanacetum-Family Plants.</title>
        <authorList>
            <person name="Yamashiro T."/>
            <person name="Shiraishi A."/>
            <person name="Nakayama K."/>
            <person name="Satake H."/>
        </authorList>
    </citation>
    <scope>NUCLEOTIDE SEQUENCE</scope>
</reference>
<accession>A0ABQ5HHI8</accession>
<dbReference type="InterPro" id="IPR043128">
    <property type="entry name" value="Rev_trsase/Diguanyl_cyclase"/>
</dbReference>
<dbReference type="EMBL" id="BQNB010019575">
    <property type="protein sequence ID" value="GJT86742.1"/>
    <property type="molecule type" value="Genomic_DNA"/>
</dbReference>
<keyword evidence="2" id="KW-1185">Reference proteome</keyword>
<evidence type="ECO:0008006" key="3">
    <source>
        <dbReference type="Google" id="ProtNLM"/>
    </source>
</evidence>
<name>A0ABQ5HHI8_9ASTR</name>
<dbReference type="Gene3D" id="3.30.70.270">
    <property type="match status" value="1"/>
</dbReference>
<gene>
    <name evidence="1" type="ORF">Tco_1068459</name>
</gene>
<organism evidence="1 2">
    <name type="scientific">Tanacetum coccineum</name>
    <dbReference type="NCBI Taxonomy" id="301880"/>
    <lineage>
        <taxon>Eukaryota</taxon>
        <taxon>Viridiplantae</taxon>
        <taxon>Streptophyta</taxon>
        <taxon>Embryophyta</taxon>
        <taxon>Tracheophyta</taxon>
        <taxon>Spermatophyta</taxon>
        <taxon>Magnoliopsida</taxon>
        <taxon>eudicotyledons</taxon>
        <taxon>Gunneridae</taxon>
        <taxon>Pentapetalae</taxon>
        <taxon>asterids</taxon>
        <taxon>campanulids</taxon>
        <taxon>Asterales</taxon>
        <taxon>Asteraceae</taxon>
        <taxon>Asteroideae</taxon>
        <taxon>Anthemideae</taxon>
        <taxon>Anthemidinae</taxon>
        <taxon>Tanacetum</taxon>
    </lineage>
</organism>
<reference evidence="1" key="2">
    <citation type="submission" date="2022-01" db="EMBL/GenBank/DDBJ databases">
        <authorList>
            <person name="Yamashiro T."/>
            <person name="Shiraishi A."/>
            <person name="Satake H."/>
            <person name="Nakayama K."/>
        </authorList>
    </citation>
    <scope>NUCLEOTIDE SEQUENCE</scope>
</reference>
<sequence>MPLALQCTGTSGDVLWQSSRYDRKTMEVFMDDFSILEVLSLLCLTHLEKMLKRCEDTNLALNWEKSHFMVKEGIVLGHKISKSGIEVDRAKIESLSPSSPPDYCKGVLCSVYRTIPCPQVLPSAMKDQGEIGYDGFCSLQEFDLIYSFWSKGCNPAEKKILQKSEALFLDDPFLFKFCEDQVIRRCVFSKEPMTSSWLATDGPPGGHPVLLTQQEKSSIRFTFGPTIYKDAQELV</sequence>
<evidence type="ECO:0000313" key="1">
    <source>
        <dbReference type="EMBL" id="GJT86742.1"/>
    </source>
</evidence>
<dbReference type="SUPFAM" id="SSF56672">
    <property type="entry name" value="DNA/RNA polymerases"/>
    <property type="match status" value="1"/>
</dbReference>
<protein>
    <recommendedName>
        <fullName evidence="3">Reverse transcriptase domain-containing protein</fullName>
    </recommendedName>
</protein>
<comment type="caution">
    <text evidence="1">The sequence shown here is derived from an EMBL/GenBank/DDBJ whole genome shotgun (WGS) entry which is preliminary data.</text>
</comment>
<dbReference type="Proteomes" id="UP001151760">
    <property type="component" value="Unassembled WGS sequence"/>
</dbReference>